<dbReference type="InterPro" id="IPR038248">
    <property type="entry name" value="Dicer_dimer_sf"/>
</dbReference>
<feature type="region of interest" description="Disordered" evidence="3">
    <location>
        <begin position="197"/>
        <end position="235"/>
    </location>
</feature>
<protein>
    <submittedName>
        <fullName evidence="6">(diamondback moth) hypothetical protein</fullName>
    </submittedName>
</protein>
<feature type="compositionally biased region" description="Basic and acidic residues" evidence="3">
    <location>
        <begin position="850"/>
        <end position="859"/>
    </location>
</feature>
<comment type="caution">
    <text evidence="6">The sequence shown here is derived from an EMBL/GenBank/DDBJ whole genome shotgun (WGS) entry which is preliminary data.</text>
</comment>
<feature type="compositionally biased region" description="Basic and acidic residues" evidence="3">
    <location>
        <begin position="573"/>
        <end position="598"/>
    </location>
</feature>
<dbReference type="PANTHER" id="PTHR14950:SF37">
    <property type="entry name" value="ENDORIBONUCLEASE DICER"/>
    <property type="match status" value="1"/>
</dbReference>
<dbReference type="SMART" id="SM00490">
    <property type="entry name" value="HELICc"/>
    <property type="match status" value="1"/>
</dbReference>
<evidence type="ECO:0000313" key="7">
    <source>
        <dbReference type="Proteomes" id="UP000653454"/>
    </source>
</evidence>
<dbReference type="Gene3D" id="3.30.160.380">
    <property type="entry name" value="Dicer dimerisation domain"/>
    <property type="match status" value="2"/>
</dbReference>
<dbReference type="InterPro" id="IPR005034">
    <property type="entry name" value="Dicer_dimerisation"/>
</dbReference>
<dbReference type="Pfam" id="PF00271">
    <property type="entry name" value="Helicase_C"/>
    <property type="match status" value="1"/>
</dbReference>
<dbReference type="CDD" id="cd15903">
    <property type="entry name" value="Dicer_PBD"/>
    <property type="match status" value="1"/>
</dbReference>
<dbReference type="GO" id="GO:0004525">
    <property type="term" value="F:ribonuclease III activity"/>
    <property type="evidence" value="ECO:0007669"/>
    <property type="project" value="TreeGrafter"/>
</dbReference>
<dbReference type="PANTHER" id="PTHR14950">
    <property type="entry name" value="DICER-RELATED"/>
    <property type="match status" value="1"/>
</dbReference>
<dbReference type="SUPFAM" id="SSF52540">
    <property type="entry name" value="P-loop containing nucleoside triphosphate hydrolases"/>
    <property type="match status" value="1"/>
</dbReference>
<dbReference type="InterPro" id="IPR027417">
    <property type="entry name" value="P-loop_NTPase"/>
</dbReference>
<feature type="compositionally biased region" description="Polar residues" evidence="3">
    <location>
        <begin position="1220"/>
        <end position="1229"/>
    </location>
</feature>
<dbReference type="GO" id="GO:0005737">
    <property type="term" value="C:cytoplasm"/>
    <property type="evidence" value="ECO:0007669"/>
    <property type="project" value="TreeGrafter"/>
</dbReference>
<dbReference type="PROSITE" id="PS51194">
    <property type="entry name" value="HELICASE_CTER"/>
    <property type="match status" value="1"/>
</dbReference>
<evidence type="ECO:0000313" key="6">
    <source>
        <dbReference type="EMBL" id="CAG9120261.1"/>
    </source>
</evidence>
<evidence type="ECO:0000256" key="1">
    <source>
        <dbReference type="ARBA" id="ARBA00022801"/>
    </source>
</evidence>
<dbReference type="GO" id="GO:0070578">
    <property type="term" value="C:RISC-loading complex"/>
    <property type="evidence" value="ECO:0007669"/>
    <property type="project" value="TreeGrafter"/>
</dbReference>
<dbReference type="GO" id="GO:0006309">
    <property type="term" value="P:apoptotic DNA fragmentation"/>
    <property type="evidence" value="ECO:0007669"/>
    <property type="project" value="TreeGrafter"/>
</dbReference>
<dbReference type="Gene3D" id="3.40.50.300">
    <property type="entry name" value="P-loop containing nucleotide triphosphate hydrolases"/>
    <property type="match status" value="2"/>
</dbReference>
<keyword evidence="7" id="KW-1185">Reference proteome</keyword>
<gene>
    <name evidence="6" type="ORF">PLXY2_LOCUS7067</name>
</gene>
<accession>A0A8S4EVX5</accession>
<dbReference type="Proteomes" id="UP000653454">
    <property type="component" value="Unassembled WGS sequence"/>
</dbReference>
<feature type="region of interest" description="Disordered" evidence="3">
    <location>
        <begin position="1208"/>
        <end position="1238"/>
    </location>
</feature>
<feature type="region of interest" description="Disordered" evidence="3">
    <location>
        <begin position="811"/>
        <end position="859"/>
    </location>
</feature>
<feature type="domain" description="Dicer dsRNA-binding fold" evidence="5">
    <location>
        <begin position="974"/>
        <end position="1135"/>
    </location>
</feature>
<dbReference type="InterPro" id="IPR048513">
    <property type="entry name" value="Dicer_PBD"/>
</dbReference>
<name>A0A8S4EVX5_PLUXY</name>
<proteinExistence type="predicted"/>
<dbReference type="InterPro" id="IPR001650">
    <property type="entry name" value="Helicase_C-like"/>
</dbReference>
<feature type="compositionally biased region" description="Basic and acidic residues" evidence="3">
    <location>
        <begin position="1208"/>
        <end position="1219"/>
    </location>
</feature>
<feature type="domain" description="Helicase C-terminal" evidence="4">
    <location>
        <begin position="637"/>
        <end position="801"/>
    </location>
</feature>
<evidence type="ECO:0000259" key="4">
    <source>
        <dbReference type="PROSITE" id="PS51194"/>
    </source>
</evidence>
<dbReference type="GO" id="GO:0030422">
    <property type="term" value="P:siRNA processing"/>
    <property type="evidence" value="ECO:0007669"/>
    <property type="project" value="TreeGrafter"/>
</dbReference>
<dbReference type="EMBL" id="CAJHNJ030000023">
    <property type="protein sequence ID" value="CAG9120261.1"/>
    <property type="molecule type" value="Genomic_DNA"/>
</dbReference>
<dbReference type="GO" id="GO:0005634">
    <property type="term" value="C:nucleus"/>
    <property type="evidence" value="ECO:0007669"/>
    <property type="project" value="TreeGrafter"/>
</dbReference>
<reference evidence="6" key="1">
    <citation type="submission" date="2020-11" db="EMBL/GenBank/DDBJ databases">
        <authorList>
            <person name="Whiteford S."/>
        </authorList>
    </citation>
    <scope>NUCLEOTIDE SEQUENCE</scope>
</reference>
<evidence type="ECO:0000256" key="3">
    <source>
        <dbReference type="SAM" id="MobiDB-lite"/>
    </source>
</evidence>
<sequence length="1354" mass="151430">MDTCSFRFTAPEGGARLATTAGATNTIATDHTAFIATRLLHEDAYKIRGSLLDGYKRSVYVTRRSRVACVAYDLNILTDLLVTAAVDFEDVYDWHAEMDSKQVLVTTSEVMRRVLEEDILSISDMNVLIIDSCHLICKDENLKFIMRLYRGSEEETKPRILALTYPLFSSPKKSTPEASDKAENEIKRDQITPECDKLTCTDPTEAKQEKDITENEKVDDSNEEITKTKEVKKPTEDAKVNVEIGSDVNASENKDTNVVSETNALDSLGAYENVDDFDMYEKFEWKIDVLEEELCCKADLAEDIDGGKRFSSTVTKPKELIIEYSSRPDVTVLQETYLDLETFMRETVKDGQDFFNEHRYDPTEIYGDDLYEELKAIPDPTIEPKDMLAQFLYILDQLGPYGADKAAFSLLSRLEKLKIKIPYERHFLLLCVCTTIFLKIRSYTDYVFSAYESEWDKIKMFSTPKVLRLVEILTKFNPPESVLATIKNLEEKNCKTDVKSDEKVAAKEDVDKHDKGIKTEGLNAHRLLKELDGCDFKTLSDKIEDKVNILEMNLKELDLTDSKPATDAVNDTQKLKDDSHKVNTDNDKNVEDDNENAKGDNAQSFAKGPLFGFPRRSGNRSRGRVRIPRSNTNRLLQMQANPDALCGIIFMKEPLMAKILFMLVADLSRHHPELGYVSCQYCAIEQHTEQKNKHEDVLKKFRMHECNLLLATATLEEGIDLPRCNLVLRWDVPVSYRSYGLCRGRARAPRSACAVLSEASDHCTEALAHRMATYRELDQIISRKCGCGAQDEPPQTEEDHADTFAAVVRPYIPDEPNSTDSSPTHRAGSVKASGKDGDDCEDEVISVDGSPRRRTDGKKCDASDEVRDVIDDEVNKRFGVKENSKKHVPLGNARSRHSCNCDRDTINEIIERDDLKHNNEVSDQCNKCQDNCENEICGCVAQLCEKVNSVKFEDVKMKTDNSTDGVASVDLNTAIALINRYCGKLPSDTFTRLTPAWWVEELQLPARGALRTARVCTLRMPLNCPINYNIVELQLPARGALRTARVCTLRMPLNCPINYNIVELQLPARGALRTARVCTLRMPLNCPINYNIVGHPMPTRALARRVVALQAARVLHRAGELDHQLMPVVGCFGRGLRPAVVCYYRLKKKSPGDPMPPRGGAAAGELDHQLMPVVGLARARAGSGGGGGGLHRAGVLDHQLMPVGKDNFKPGKDNFKPGESDTTLLSSGKDNFKPGESDTTLLSGGVLTDAADGDMPRPGTTKRRQYYYKRTARAFTDCEPIIDSTDAEIEAQPEYIPKPVVAPGTKRNILYAIASTLCCPLPERYNTRGRRLHAPQTAACALAVLCARSTPHLP</sequence>
<evidence type="ECO:0000256" key="2">
    <source>
        <dbReference type="PROSITE-ProRule" id="PRU00657"/>
    </source>
</evidence>
<dbReference type="GO" id="GO:0004530">
    <property type="term" value="F:deoxyribonuclease I activity"/>
    <property type="evidence" value="ECO:0007669"/>
    <property type="project" value="TreeGrafter"/>
</dbReference>
<keyword evidence="1" id="KW-0378">Hydrolase</keyword>
<organism evidence="6 7">
    <name type="scientific">Plutella xylostella</name>
    <name type="common">Diamondback moth</name>
    <name type="synonym">Plutella maculipennis</name>
    <dbReference type="NCBI Taxonomy" id="51655"/>
    <lineage>
        <taxon>Eukaryota</taxon>
        <taxon>Metazoa</taxon>
        <taxon>Ecdysozoa</taxon>
        <taxon>Arthropoda</taxon>
        <taxon>Hexapoda</taxon>
        <taxon>Insecta</taxon>
        <taxon>Pterygota</taxon>
        <taxon>Neoptera</taxon>
        <taxon>Endopterygota</taxon>
        <taxon>Lepidoptera</taxon>
        <taxon>Glossata</taxon>
        <taxon>Ditrysia</taxon>
        <taxon>Yponomeutoidea</taxon>
        <taxon>Plutellidae</taxon>
        <taxon>Plutella</taxon>
    </lineage>
</organism>
<keyword evidence="2" id="KW-0694">RNA-binding</keyword>
<dbReference type="Pfam" id="PF03368">
    <property type="entry name" value="Dicer_dimer"/>
    <property type="match status" value="2"/>
</dbReference>
<dbReference type="PROSITE" id="PS51327">
    <property type="entry name" value="DICER_DSRBF"/>
    <property type="match status" value="1"/>
</dbReference>
<dbReference type="GO" id="GO:0003723">
    <property type="term" value="F:RNA binding"/>
    <property type="evidence" value="ECO:0007669"/>
    <property type="project" value="UniProtKB-UniRule"/>
</dbReference>
<dbReference type="GO" id="GO:0031054">
    <property type="term" value="P:pre-miRNA processing"/>
    <property type="evidence" value="ECO:0007669"/>
    <property type="project" value="TreeGrafter"/>
</dbReference>
<feature type="region of interest" description="Disordered" evidence="3">
    <location>
        <begin position="564"/>
        <end position="625"/>
    </location>
</feature>
<evidence type="ECO:0000259" key="5">
    <source>
        <dbReference type="PROSITE" id="PS51327"/>
    </source>
</evidence>